<keyword evidence="4" id="KW-1185">Reference proteome</keyword>
<gene>
    <name evidence="2" type="ORF">POF43_023435</name>
    <name evidence="3" type="ORF">POF50_019865</name>
</gene>
<reference evidence="3 4" key="1">
    <citation type="submission" date="2023-05" db="EMBL/GenBank/DDBJ databases">
        <title>Streptantibioticus silvisoli sp. nov., acidotolerant actinomycetes 1 from pine litter.</title>
        <authorList>
            <person name="Swiecimska M."/>
            <person name="Golinska P."/>
            <person name="Sangal V."/>
            <person name="Wachnowicz B."/>
            <person name="Goodfellow M."/>
        </authorList>
    </citation>
    <scope>NUCLEOTIDE SEQUENCE</scope>
    <source>
        <strain evidence="3">SL13</strain>
        <strain evidence="2 4">SL54</strain>
    </source>
</reference>
<evidence type="ECO:0000256" key="1">
    <source>
        <dbReference type="SAM" id="MobiDB-lite"/>
    </source>
</evidence>
<dbReference type="EMBL" id="JAAGKO020000039">
    <property type="protein sequence ID" value="MDI5965644.1"/>
    <property type="molecule type" value="Genomic_DNA"/>
</dbReference>
<dbReference type="AlphaFoldDB" id="A0AA90H1F5"/>
<comment type="caution">
    <text evidence="3">The sequence shown here is derived from an EMBL/GenBank/DDBJ whole genome shotgun (WGS) entry which is preliminary data.</text>
</comment>
<organism evidence="3">
    <name type="scientific">Streptantibioticus silvisoli</name>
    <dbReference type="NCBI Taxonomy" id="2705255"/>
    <lineage>
        <taxon>Bacteria</taxon>
        <taxon>Bacillati</taxon>
        <taxon>Actinomycetota</taxon>
        <taxon>Actinomycetes</taxon>
        <taxon>Kitasatosporales</taxon>
        <taxon>Streptomycetaceae</taxon>
        <taxon>Streptantibioticus</taxon>
    </lineage>
</organism>
<dbReference type="RefSeq" id="WP_271314619.1">
    <property type="nucleotide sequence ID" value="NZ_JAAGKO020000039.1"/>
</dbReference>
<sequence>MTPYSAPLPAAATAAPNTVSRPLPPYRGIVAVDAKDFTGRPAIEHAEISRSVPELLEASLNRAGLAHLWADRRFPNSTGDGYVFGFDPAHLPFMIHPWLNTLQDVLTRFNAGSPGVAPIRLRVSLHVGPLPDSGGEFDGNGTARNDTHRLLDSVPVKAILAASSESITQVAAILSDRAHQDAVAGGYAGRHPDHFLEVPATVEGKTFAQRAWLYIPAPSGNLYDRRILGEQVMADQRTPGGTCDDQADDAPATRTDIKADNGIVNTGRVSGGQHLSNRGGDHIGDRVEGSKIGSIGGEHIGGDNNGHRVGTVHGNLGDVVRDGQRKQDR</sequence>
<dbReference type="EMBL" id="JABXJJ020000023">
    <property type="protein sequence ID" value="MDI5971559.1"/>
    <property type="molecule type" value="Genomic_DNA"/>
</dbReference>
<proteinExistence type="predicted"/>
<evidence type="ECO:0000313" key="4">
    <source>
        <dbReference type="Proteomes" id="UP001156398"/>
    </source>
</evidence>
<feature type="compositionally biased region" description="Basic and acidic residues" evidence="1">
    <location>
        <begin position="319"/>
        <end position="329"/>
    </location>
</feature>
<evidence type="ECO:0000313" key="3">
    <source>
        <dbReference type="EMBL" id="MDI5971559.1"/>
    </source>
</evidence>
<dbReference type="Proteomes" id="UP001156398">
    <property type="component" value="Unassembled WGS sequence"/>
</dbReference>
<evidence type="ECO:0000313" key="2">
    <source>
        <dbReference type="EMBL" id="MDI5965644.1"/>
    </source>
</evidence>
<feature type="region of interest" description="Disordered" evidence="1">
    <location>
        <begin position="299"/>
        <end position="329"/>
    </location>
</feature>
<accession>A0AA90H1F5</accession>
<protein>
    <submittedName>
        <fullName evidence="3">Uncharacterized protein</fullName>
    </submittedName>
</protein>
<name>A0AA90H1F5_9ACTN</name>